<dbReference type="CDD" id="cd07185">
    <property type="entry name" value="OmpA_C-like"/>
    <property type="match status" value="1"/>
</dbReference>
<dbReference type="RefSeq" id="WP_013945603.1">
    <property type="nucleotide sequence ID" value="NC_015715.1"/>
</dbReference>
<keyword evidence="4" id="KW-0614">Plasmid</keyword>
<keyword evidence="1 2" id="KW-0472">Membrane</keyword>
<evidence type="ECO:0000313" key="4">
    <source>
        <dbReference type="EMBL" id="AEI38595.1"/>
    </source>
</evidence>
<geneLocation type="plasmid" evidence="4 5">
    <name>pZYMOP01</name>
</geneLocation>
<gene>
    <name evidence="4" type="ordered locus">Zymop_1708</name>
</gene>
<protein>
    <submittedName>
        <fullName evidence="4">OmpA/MotB domain protein</fullName>
    </submittedName>
</protein>
<dbReference type="KEGG" id="zmp:Zymop_1708"/>
<dbReference type="Gene3D" id="3.30.1330.60">
    <property type="entry name" value="OmpA-like domain"/>
    <property type="match status" value="1"/>
</dbReference>
<dbReference type="AlphaFoldDB" id="F8EWF2"/>
<dbReference type="SUPFAM" id="SSF103088">
    <property type="entry name" value="OmpA-like"/>
    <property type="match status" value="1"/>
</dbReference>
<evidence type="ECO:0000256" key="2">
    <source>
        <dbReference type="SAM" id="Phobius"/>
    </source>
</evidence>
<keyword evidence="2" id="KW-0812">Transmembrane</keyword>
<dbReference type="PROSITE" id="PS51123">
    <property type="entry name" value="OMPA_2"/>
    <property type="match status" value="1"/>
</dbReference>
<dbReference type="PANTHER" id="PTHR30329:SF21">
    <property type="entry name" value="LIPOPROTEIN YIAD-RELATED"/>
    <property type="match status" value="1"/>
</dbReference>
<evidence type="ECO:0000256" key="1">
    <source>
        <dbReference type="PROSITE-ProRule" id="PRU00473"/>
    </source>
</evidence>
<dbReference type="Pfam" id="PF00691">
    <property type="entry name" value="OmpA"/>
    <property type="match status" value="1"/>
</dbReference>
<accession>F8EWF2</accession>
<sequence length="273" mass="30402">MQHKYHIRQEEKEEAESVFVSMTDIMVSFLFIVMLLMAFFASHYSDNQTIHHDPLEIYNAKSENIRHNIIMHLVDAVRADIKKEKIEGLEVSTQGDALRFQGNGLFASGQGGLSGNSLRIIKLLGHHLADFMPCFAVGSKGAVALSCNPDLVMLETVQVEGHTDSNGSHQNNLVLSTTRAISAFNEIVPDSKNNDMPEMLEFQNLLGQPIMAVAGYGEMRPVGNNATVVGRAANRRIDMRFIMYVPPGRDLIPHKVEDIDRISSLLKLQDSKK</sequence>
<reference evidence="4 5" key="1">
    <citation type="journal article" date="2011" name="J. Bacteriol.">
        <title>Genome sequence of the ethanol-producing Zymomonas mobilis subsp. pomaceae lectotype strain ATCC 29192.</title>
        <authorList>
            <person name="Kouvelis V.N."/>
            <person name="Davenport K.W."/>
            <person name="Brettin T.S."/>
            <person name="Bruce D."/>
            <person name="Detter C."/>
            <person name="Han C.S."/>
            <person name="Nolan M."/>
            <person name="Tapia R."/>
            <person name="Damoulaki A."/>
            <person name="Kyrpides N.C."/>
            <person name="Typas M.A."/>
            <person name="Pappas K.M."/>
        </authorList>
    </citation>
    <scope>NUCLEOTIDE SEQUENCE [LARGE SCALE GENOMIC DNA]</scope>
    <source>
        <strain evidence="5">ATCC 29192 / DSM 22645 / JCM 10191 / CCUG 17912 / NBRC 13757 / NCIMB 11200 / NRRL B-4491 / Barker I</strain>
        <plasmid evidence="4">pZYMOP01</plasmid>
    </source>
</reference>
<evidence type="ECO:0000313" key="5">
    <source>
        <dbReference type="Proteomes" id="UP000000491"/>
    </source>
</evidence>
<organism evidence="4 5">
    <name type="scientific">Zymomonas mobilis subsp. pomaceae (strain ATCC 29192 / DSM 22645 / JCM 10191 / CCUG 17912 / NBRC 13757 / NCIMB 11200 / NRRL B-4491 / Barker I)</name>
    <dbReference type="NCBI Taxonomy" id="579138"/>
    <lineage>
        <taxon>Bacteria</taxon>
        <taxon>Pseudomonadati</taxon>
        <taxon>Pseudomonadota</taxon>
        <taxon>Alphaproteobacteria</taxon>
        <taxon>Sphingomonadales</taxon>
        <taxon>Zymomonadaceae</taxon>
        <taxon>Zymomonas</taxon>
    </lineage>
</organism>
<dbReference type="PANTHER" id="PTHR30329">
    <property type="entry name" value="STATOR ELEMENT OF FLAGELLAR MOTOR COMPLEX"/>
    <property type="match status" value="1"/>
</dbReference>
<dbReference type="eggNOG" id="COG1360">
    <property type="taxonomic scope" value="Bacteria"/>
</dbReference>
<dbReference type="InterPro" id="IPR050330">
    <property type="entry name" value="Bact_OuterMem_StrucFunc"/>
</dbReference>
<dbReference type="HOGENOM" id="CLU_016890_2_1_5"/>
<keyword evidence="2" id="KW-1133">Transmembrane helix</keyword>
<evidence type="ECO:0000259" key="3">
    <source>
        <dbReference type="PROSITE" id="PS51123"/>
    </source>
</evidence>
<proteinExistence type="predicted"/>
<feature type="domain" description="OmpA-like" evidence="3">
    <location>
        <begin position="93"/>
        <end position="245"/>
    </location>
</feature>
<dbReference type="EMBL" id="CP002866">
    <property type="protein sequence ID" value="AEI38595.1"/>
    <property type="molecule type" value="Genomic_DNA"/>
</dbReference>
<name>F8EWF2_ZYMMT</name>
<dbReference type="PATRIC" id="fig|579138.3.peg.1818"/>
<dbReference type="Proteomes" id="UP000000491">
    <property type="component" value="Plasmid pZYMOP01"/>
</dbReference>
<dbReference type="InterPro" id="IPR036737">
    <property type="entry name" value="OmpA-like_sf"/>
</dbReference>
<dbReference type="InterPro" id="IPR006665">
    <property type="entry name" value="OmpA-like"/>
</dbReference>
<feature type="transmembrane region" description="Helical" evidence="2">
    <location>
        <begin position="21"/>
        <end position="41"/>
    </location>
</feature>
<dbReference type="GO" id="GO:0016020">
    <property type="term" value="C:membrane"/>
    <property type="evidence" value="ECO:0007669"/>
    <property type="project" value="UniProtKB-UniRule"/>
</dbReference>